<sequence>MTTPVEAERVPVGGGMWGEIHSRPGGRRCYRLVPADELLAKQRDQLDRLRERARYPGVAPLLQNEEDDVVEWEGHYYDVVTYELELDATLARVVGEPRPEPRLAAVSAVLRALPGWWGRVEGMIPTGADIVFSRGQPYLLELPPWGVPAVGTLLRSPERIPYLAPDVVRGVSGPDRAADVYALTVTALRCFLEPPAAEPERLLHWAAAGRPEDGASRLPHWMRQVGPVTETLAYLRGVLAAGHAERLAIDPAEIADLLDRCRESMDPLMAVRRLREEGNPERALHLAHTILLTDPSYELLVLAAELSYRDLHSPQPLEAWDLLERAVRMQQGRREAYMTQFALVGRFRHDLARRLSDAVDPSFAERMDATVRTAFDHLPPEGAEGKGAKAHDLAVYLLERGNAEDANQAAYTWLNKNGRLEWWRFDLMIDYARSFMLLDRLDDAEAVAETVRQGLQKVRANRSMNDAEIGAHGHRLNNLRHDLRKLREER</sequence>
<organism evidence="1 2">
    <name type="scientific">Actinoallomurus iriomotensis</name>
    <dbReference type="NCBI Taxonomy" id="478107"/>
    <lineage>
        <taxon>Bacteria</taxon>
        <taxon>Bacillati</taxon>
        <taxon>Actinomycetota</taxon>
        <taxon>Actinomycetes</taxon>
        <taxon>Streptosporangiales</taxon>
        <taxon>Thermomonosporaceae</taxon>
        <taxon>Actinoallomurus</taxon>
    </lineage>
</organism>
<evidence type="ECO:0000313" key="2">
    <source>
        <dbReference type="Proteomes" id="UP001165135"/>
    </source>
</evidence>
<gene>
    <name evidence="1" type="ORF">Airi01_040080</name>
</gene>
<dbReference type="RefSeq" id="WP_285623120.1">
    <property type="nucleotide sequence ID" value="NZ_BSTJ01000004.1"/>
</dbReference>
<dbReference type="Proteomes" id="UP001165135">
    <property type="component" value="Unassembled WGS sequence"/>
</dbReference>
<proteinExistence type="predicted"/>
<evidence type="ECO:0000313" key="1">
    <source>
        <dbReference type="EMBL" id="GLY75741.1"/>
    </source>
</evidence>
<reference evidence="1" key="1">
    <citation type="submission" date="2023-03" db="EMBL/GenBank/DDBJ databases">
        <title>Actinoallomurus iriomotensis NBRC 103681.</title>
        <authorList>
            <person name="Ichikawa N."/>
            <person name="Sato H."/>
            <person name="Tonouchi N."/>
        </authorList>
    </citation>
    <scope>NUCLEOTIDE SEQUENCE</scope>
    <source>
        <strain evidence="1">NBRC 103681</strain>
    </source>
</reference>
<dbReference type="EMBL" id="BSTJ01000004">
    <property type="protein sequence ID" value="GLY75741.1"/>
    <property type="molecule type" value="Genomic_DNA"/>
</dbReference>
<comment type="caution">
    <text evidence="1">The sequence shown here is derived from an EMBL/GenBank/DDBJ whole genome shotgun (WGS) entry which is preliminary data.</text>
</comment>
<dbReference type="AlphaFoldDB" id="A0A9W6VRL7"/>
<name>A0A9W6VRL7_9ACTN</name>
<accession>A0A9W6VRL7</accession>
<protein>
    <submittedName>
        <fullName evidence="1">Uncharacterized protein</fullName>
    </submittedName>
</protein>